<feature type="transmembrane region" description="Helical" evidence="2">
    <location>
        <begin position="277"/>
        <end position="296"/>
    </location>
</feature>
<dbReference type="Gene3D" id="1.20.1250.20">
    <property type="entry name" value="MFS general substrate transporter like domains"/>
    <property type="match status" value="1"/>
</dbReference>
<feature type="transmembrane region" description="Helical" evidence="2">
    <location>
        <begin position="105"/>
        <end position="123"/>
    </location>
</feature>
<feature type="transmembrane region" description="Helical" evidence="2">
    <location>
        <begin position="35"/>
        <end position="54"/>
    </location>
</feature>
<feature type="compositionally biased region" description="Polar residues" evidence="1">
    <location>
        <begin position="1"/>
        <end position="13"/>
    </location>
</feature>
<feature type="region of interest" description="Disordered" evidence="1">
    <location>
        <begin position="428"/>
        <end position="457"/>
    </location>
</feature>
<dbReference type="PANTHER" id="PTHR23523:SF2">
    <property type="entry name" value="2-NITROIMIDAZOLE TRANSPORTER"/>
    <property type="match status" value="1"/>
</dbReference>
<keyword evidence="4" id="KW-1185">Reference proteome</keyword>
<dbReference type="RefSeq" id="WP_213170979.1">
    <property type="nucleotide sequence ID" value="NZ_CP070496.1"/>
</dbReference>
<protein>
    <submittedName>
        <fullName evidence="3">MFS transporter</fullName>
    </submittedName>
</protein>
<organism evidence="3 4">
    <name type="scientific">Natronoglycomyces albus</name>
    <dbReference type="NCBI Taxonomy" id="2811108"/>
    <lineage>
        <taxon>Bacteria</taxon>
        <taxon>Bacillati</taxon>
        <taxon>Actinomycetota</taxon>
        <taxon>Actinomycetes</taxon>
        <taxon>Glycomycetales</taxon>
        <taxon>Glycomycetaceae</taxon>
        <taxon>Natronoglycomyces</taxon>
    </lineage>
</organism>
<dbReference type="GO" id="GO:0022857">
    <property type="term" value="F:transmembrane transporter activity"/>
    <property type="evidence" value="ECO:0007669"/>
    <property type="project" value="InterPro"/>
</dbReference>
<dbReference type="InterPro" id="IPR011701">
    <property type="entry name" value="MFS"/>
</dbReference>
<keyword evidence="2" id="KW-1133">Transmembrane helix</keyword>
<feature type="transmembrane region" description="Helical" evidence="2">
    <location>
        <begin position="74"/>
        <end position="93"/>
    </location>
</feature>
<evidence type="ECO:0000313" key="4">
    <source>
        <dbReference type="Proteomes" id="UP000662939"/>
    </source>
</evidence>
<gene>
    <name evidence="3" type="ORF">JQS30_14625</name>
</gene>
<evidence type="ECO:0000313" key="3">
    <source>
        <dbReference type="EMBL" id="QSB04979.1"/>
    </source>
</evidence>
<dbReference type="InterPro" id="IPR052524">
    <property type="entry name" value="MFS_Cyanate_Porter"/>
</dbReference>
<feature type="region of interest" description="Disordered" evidence="1">
    <location>
        <begin position="1"/>
        <end position="28"/>
    </location>
</feature>
<keyword evidence="2" id="KW-0812">Transmembrane</keyword>
<dbReference type="AlphaFoldDB" id="A0A895XNL7"/>
<dbReference type="InterPro" id="IPR036259">
    <property type="entry name" value="MFS_trans_sf"/>
</dbReference>
<feature type="transmembrane region" description="Helical" evidence="2">
    <location>
        <begin position="164"/>
        <end position="183"/>
    </location>
</feature>
<feature type="transmembrane region" description="Helical" evidence="2">
    <location>
        <begin position="308"/>
        <end position="327"/>
    </location>
</feature>
<feature type="transmembrane region" description="Helical" evidence="2">
    <location>
        <begin position="195"/>
        <end position="213"/>
    </location>
</feature>
<sequence>MASQTVTQQNFDRTMTHHIPEDDPTSGHSPARTSFILWMLATGIILAALNLRTAVTSTGVILEEIRTGLAMPEALTGLLTTLPVLAFAAFGAITPVMTRRWGHRSVMSGALVAMSAGLILRAMSEDAGLFLFFSLMSLAAGAVGNVALPGIIKKYFPHRAGSITTAYSVSLALGGALAAFLTVPAEQLMGDWRPALAVWAIPSMLAIVPWLLWNPRPESDTGANRNARGGLRFTSIWRTPIGKMILLFCACQYGASYILLGWLAQVLRDAGFSPAEAGAMFGFFVFVTIPVFLATPALSLRATMARRVFYVMISCYPIALVAILAGLTGPEMWLWVTLLGIGMGTFPMTLTFFNARARTHHGTAALSGFAQPSGYLLAAGAPFLVGWSYGVTDGWAVPFAIILLLVFGQLLTGRYLLRPNFIEDQIAPDRTGPSAEVERINQHPASGQNAKTDAVSLGSARERLDVVAAGR</sequence>
<dbReference type="SUPFAM" id="SSF103473">
    <property type="entry name" value="MFS general substrate transporter"/>
    <property type="match status" value="1"/>
</dbReference>
<dbReference type="Proteomes" id="UP000662939">
    <property type="component" value="Chromosome"/>
</dbReference>
<evidence type="ECO:0000256" key="2">
    <source>
        <dbReference type="SAM" id="Phobius"/>
    </source>
</evidence>
<name>A0A895XNL7_9ACTN</name>
<dbReference type="KEGG" id="nav:JQS30_14625"/>
<feature type="transmembrane region" description="Helical" evidence="2">
    <location>
        <begin position="333"/>
        <end position="353"/>
    </location>
</feature>
<evidence type="ECO:0000256" key="1">
    <source>
        <dbReference type="SAM" id="MobiDB-lite"/>
    </source>
</evidence>
<dbReference type="EMBL" id="CP070496">
    <property type="protein sequence ID" value="QSB04979.1"/>
    <property type="molecule type" value="Genomic_DNA"/>
</dbReference>
<proteinExistence type="predicted"/>
<dbReference type="PANTHER" id="PTHR23523">
    <property type="match status" value="1"/>
</dbReference>
<feature type="transmembrane region" description="Helical" evidence="2">
    <location>
        <begin position="395"/>
        <end position="417"/>
    </location>
</feature>
<feature type="transmembrane region" description="Helical" evidence="2">
    <location>
        <begin position="245"/>
        <end position="265"/>
    </location>
</feature>
<dbReference type="Pfam" id="PF07690">
    <property type="entry name" value="MFS_1"/>
    <property type="match status" value="1"/>
</dbReference>
<feature type="transmembrane region" description="Helical" evidence="2">
    <location>
        <begin position="365"/>
        <end position="389"/>
    </location>
</feature>
<keyword evidence="2" id="KW-0472">Membrane</keyword>
<reference evidence="3" key="1">
    <citation type="submission" date="2021-02" db="EMBL/GenBank/DDBJ databases">
        <title>Natronoglycomyces albus gen. nov., sp. nov, a haloalkaliphilic actinobacterium from a soda solonchak soil.</title>
        <authorList>
            <person name="Sorokin D.Y."/>
            <person name="Khijniak T.V."/>
            <person name="Zakharycheva A.P."/>
            <person name="Boueva O.V."/>
            <person name="Ariskina E.V."/>
            <person name="Hahnke R.L."/>
            <person name="Bunk B."/>
            <person name="Sproer C."/>
            <person name="Schumann P."/>
            <person name="Evtushenko L.I."/>
            <person name="Kublanov I.V."/>
        </authorList>
    </citation>
    <scope>NUCLEOTIDE SEQUENCE</scope>
    <source>
        <strain evidence="3">DSM 106290</strain>
    </source>
</reference>
<accession>A0A895XNL7</accession>
<feature type="transmembrane region" description="Helical" evidence="2">
    <location>
        <begin position="129"/>
        <end position="152"/>
    </location>
</feature>